<dbReference type="Gene3D" id="3.40.630.90">
    <property type="match status" value="1"/>
</dbReference>
<dbReference type="EMBL" id="MPZV01000003">
    <property type="protein sequence ID" value="OOY23579.1"/>
    <property type="molecule type" value="Genomic_DNA"/>
</dbReference>
<protein>
    <submittedName>
        <fullName evidence="2">GNAT family N-acetyltransferase</fullName>
    </submittedName>
</protein>
<dbReference type="InterPro" id="IPR016181">
    <property type="entry name" value="Acyl_CoA_acyltransferase"/>
</dbReference>
<comment type="caution">
    <text evidence="2">The sequence shown here is derived from an EMBL/GenBank/DDBJ whole genome shotgun (WGS) entry which is preliminary data.</text>
</comment>
<dbReference type="PANTHER" id="PTHR47237">
    <property type="entry name" value="SLL0310 PROTEIN"/>
    <property type="match status" value="1"/>
</dbReference>
<name>A0ABX3MV56_9RHOB</name>
<dbReference type="InterPro" id="IPR000182">
    <property type="entry name" value="GNAT_dom"/>
</dbReference>
<keyword evidence="3" id="KW-1185">Reference proteome</keyword>
<reference evidence="2 3" key="1">
    <citation type="submission" date="2016-11" db="EMBL/GenBank/DDBJ databases">
        <title>A multilocus sequence analysis scheme for characterization of bacteria in the genus Thioclava.</title>
        <authorList>
            <person name="Liu Y."/>
            <person name="Shao Z."/>
        </authorList>
    </citation>
    <scope>NUCLEOTIDE SEQUENCE [LARGE SCALE GENOMIC DNA]</scope>
    <source>
        <strain evidence="2 3">TAW-CT134</strain>
    </source>
</reference>
<dbReference type="PROSITE" id="PS51186">
    <property type="entry name" value="GNAT"/>
    <property type="match status" value="1"/>
</dbReference>
<evidence type="ECO:0000313" key="3">
    <source>
        <dbReference type="Proteomes" id="UP000190787"/>
    </source>
</evidence>
<accession>A0ABX3MV56</accession>
<evidence type="ECO:0000259" key="1">
    <source>
        <dbReference type="PROSITE" id="PS51186"/>
    </source>
</evidence>
<dbReference type="Pfam" id="PF18014">
    <property type="entry name" value="Acetyltransf_18"/>
    <property type="match status" value="1"/>
</dbReference>
<feature type="domain" description="N-acetyltransferase" evidence="1">
    <location>
        <begin position="1"/>
        <end position="142"/>
    </location>
</feature>
<dbReference type="RefSeq" id="WP_078605475.1">
    <property type="nucleotide sequence ID" value="NZ_MPZV01000003.1"/>
</dbReference>
<proteinExistence type="predicted"/>
<organism evidence="2 3">
    <name type="scientific">Thioclava sediminum</name>
    <dbReference type="NCBI Taxonomy" id="1915319"/>
    <lineage>
        <taxon>Bacteria</taxon>
        <taxon>Pseudomonadati</taxon>
        <taxon>Pseudomonadota</taxon>
        <taxon>Alphaproteobacteria</taxon>
        <taxon>Rhodobacterales</taxon>
        <taxon>Paracoccaceae</taxon>
        <taxon>Thioclava</taxon>
    </lineage>
</organism>
<dbReference type="InterPro" id="IPR041496">
    <property type="entry name" value="YitH/HolE_GNAT"/>
</dbReference>
<sequence>MILRHADLSELETVLDWAAAEGWNPGLADAEAFYAADPQGVFVAEVDGAPVAAISVVIHDANNAFLGLYICKPEVRGQGIGFALWQHALRHAGDRSVGLDGVAAQQDNYARSGFRRQGASLRLTGMLSREDDTGVVLAEPSDLEHLIALDAQASGVRRDAFLSCWLAPGPSRQTVWLSDGTGFATVRQCREGLKIGPIIAVRSDDAMRLARAAAHRFPVAPVSIDLPENNAALRARLSDCGFTPAFETARMYRGTAPKTTASLQAIATMELG</sequence>
<dbReference type="Proteomes" id="UP000190787">
    <property type="component" value="Unassembled WGS sequence"/>
</dbReference>
<dbReference type="InterPro" id="IPR052729">
    <property type="entry name" value="Acyl/Acetyltrans_Enzymes"/>
</dbReference>
<dbReference type="PANTHER" id="PTHR47237:SF1">
    <property type="entry name" value="SLL0310 PROTEIN"/>
    <property type="match status" value="1"/>
</dbReference>
<dbReference type="SUPFAM" id="SSF55729">
    <property type="entry name" value="Acyl-CoA N-acyltransferases (Nat)"/>
    <property type="match status" value="1"/>
</dbReference>
<gene>
    <name evidence="2" type="ORF">BMI91_13960</name>
</gene>
<dbReference type="CDD" id="cd04301">
    <property type="entry name" value="NAT_SF"/>
    <property type="match status" value="1"/>
</dbReference>
<dbReference type="Gene3D" id="3.40.630.30">
    <property type="match status" value="1"/>
</dbReference>
<evidence type="ECO:0000313" key="2">
    <source>
        <dbReference type="EMBL" id="OOY23579.1"/>
    </source>
</evidence>
<dbReference type="Pfam" id="PF00583">
    <property type="entry name" value="Acetyltransf_1"/>
    <property type="match status" value="1"/>
</dbReference>